<dbReference type="Pfam" id="PF08441">
    <property type="entry name" value="Integrin_A_Ig_1"/>
    <property type="match status" value="1"/>
</dbReference>
<keyword evidence="10 13" id="KW-0675">Receptor</keyword>
<feature type="compositionally biased region" description="Low complexity" evidence="14">
    <location>
        <begin position="639"/>
        <end position="659"/>
    </location>
</feature>
<dbReference type="InterPro" id="IPR048285">
    <property type="entry name" value="Integrin_alpha_Ig-like_2"/>
</dbReference>
<feature type="region of interest" description="Disordered" evidence="14">
    <location>
        <begin position="636"/>
        <end position="703"/>
    </location>
</feature>
<keyword evidence="4" id="KW-0732">Signal</keyword>
<feature type="compositionally biased region" description="Low complexity" evidence="14">
    <location>
        <begin position="768"/>
        <end position="800"/>
    </location>
</feature>
<dbReference type="SMART" id="SM00191">
    <property type="entry name" value="Int_alpha"/>
    <property type="match status" value="3"/>
</dbReference>
<feature type="region of interest" description="Disordered" evidence="14">
    <location>
        <begin position="834"/>
        <end position="880"/>
    </location>
</feature>
<keyword evidence="3 13" id="KW-0812">Transmembrane</keyword>
<keyword evidence="9 13" id="KW-0472">Membrane</keyword>
<dbReference type="PANTHER" id="PTHR23220">
    <property type="entry name" value="INTEGRIN ALPHA"/>
    <property type="match status" value="1"/>
</dbReference>
<evidence type="ECO:0000256" key="11">
    <source>
        <dbReference type="ARBA" id="ARBA00023180"/>
    </source>
</evidence>
<reference evidence="18 19" key="1">
    <citation type="journal article" date="2016" name="Genome Biol. Evol.">
        <title>Gene Family Evolution Reflects Adaptation to Soil Environmental Stressors in the Genome of the Collembolan Orchesella cincta.</title>
        <authorList>
            <person name="Faddeeva-Vakhrusheva A."/>
            <person name="Derks M.F."/>
            <person name="Anvar S.Y."/>
            <person name="Agamennone V."/>
            <person name="Suring W."/>
            <person name="Smit S."/>
            <person name="van Straalen N.M."/>
            <person name="Roelofs D."/>
        </authorList>
    </citation>
    <scope>NUCLEOTIDE SEQUENCE [LARGE SCALE GENOMIC DNA]</scope>
    <source>
        <tissue evidence="18">Mixed pool</tissue>
    </source>
</reference>
<feature type="repeat" description="FG-GAP" evidence="12">
    <location>
        <begin position="145"/>
        <end position="207"/>
    </location>
</feature>
<evidence type="ECO:0000256" key="14">
    <source>
        <dbReference type="SAM" id="MobiDB-lite"/>
    </source>
</evidence>
<feature type="region of interest" description="Disordered" evidence="14">
    <location>
        <begin position="737"/>
        <end position="800"/>
    </location>
</feature>
<feature type="repeat" description="FG-GAP" evidence="12">
    <location>
        <begin position="17"/>
        <end position="82"/>
    </location>
</feature>
<feature type="transmembrane region" description="Helical" evidence="13">
    <location>
        <begin position="1034"/>
        <end position="1056"/>
    </location>
</feature>
<feature type="repeat" description="FG-GAP" evidence="12">
    <location>
        <begin position="83"/>
        <end position="141"/>
    </location>
</feature>
<protein>
    <submittedName>
        <fullName evidence="18">Integrin alpha-PS2</fullName>
    </submittedName>
</protein>
<dbReference type="OMA" id="FPLRACF"/>
<dbReference type="GO" id="GO:0033627">
    <property type="term" value="P:cell adhesion mediated by integrin"/>
    <property type="evidence" value="ECO:0007669"/>
    <property type="project" value="TreeGrafter"/>
</dbReference>
<feature type="compositionally biased region" description="Low complexity" evidence="14">
    <location>
        <begin position="667"/>
        <end position="681"/>
    </location>
</feature>
<comment type="similarity">
    <text evidence="2 13">Belongs to the integrin alpha chain family.</text>
</comment>
<feature type="region of interest" description="Disordered" evidence="14">
    <location>
        <begin position="898"/>
        <end position="944"/>
    </location>
</feature>
<evidence type="ECO:0000256" key="13">
    <source>
        <dbReference type="RuleBase" id="RU003762"/>
    </source>
</evidence>
<keyword evidence="11" id="KW-0325">Glycoprotein</keyword>
<dbReference type="InterPro" id="IPR013649">
    <property type="entry name" value="Integrin_alpha_Ig-like_1"/>
</dbReference>
<evidence type="ECO:0000256" key="1">
    <source>
        <dbReference type="ARBA" id="ARBA00004479"/>
    </source>
</evidence>
<evidence type="ECO:0000256" key="2">
    <source>
        <dbReference type="ARBA" id="ARBA00008054"/>
    </source>
</evidence>
<feature type="region of interest" description="Disordered" evidence="14">
    <location>
        <begin position="601"/>
        <end position="622"/>
    </location>
</feature>
<keyword evidence="7 13" id="KW-1133">Transmembrane helix</keyword>
<evidence type="ECO:0000256" key="3">
    <source>
        <dbReference type="ARBA" id="ARBA00022692"/>
    </source>
</evidence>
<dbReference type="EMBL" id="LJIJ01000728">
    <property type="protein sequence ID" value="ODM94960.1"/>
    <property type="molecule type" value="Genomic_DNA"/>
</dbReference>
<dbReference type="Pfam" id="PF20806">
    <property type="entry name" value="Integrin_A_Ig_3"/>
    <property type="match status" value="2"/>
</dbReference>
<dbReference type="GO" id="GO:0007229">
    <property type="term" value="P:integrin-mediated signaling pathway"/>
    <property type="evidence" value="ECO:0007669"/>
    <property type="project" value="UniProtKB-KW"/>
</dbReference>
<dbReference type="Gene3D" id="2.60.40.1460">
    <property type="entry name" value="Integrin domains. Chain A, domain 2"/>
    <property type="match status" value="1"/>
</dbReference>
<keyword evidence="19" id="KW-1185">Reference proteome</keyword>
<dbReference type="GO" id="GO:0008305">
    <property type="term" value="C:integrin complex"/>
    <property type="evidence" value="ECO:0007669"/>
    <property type="project" value="InterPro"/>
</dbReference>
<proteinExistence type="inferred from homology"/>
<evidence type="ECO:0000256" key="5">
    <source>
        <dbReference type="ARBA" id="ARBA00022737"/>
    </source>
</evidence>
<dbReference type="GO" id="GO:0048513">
    <property type="term" value="P:animal organ development"/>
    <property type="evidence" value="ECO:0007669"/>
    <property type="project" value="UniProtKB-ARBA"/>
</dbReference>
<dbReference type="PROSITE" id="PS00242">
    <property type="entry name" value="INTEGRIN_ALPHA"/>
    <property type="match status" value="1"/>
</dbReference>
<evidence type="ECO:0000256" key="10">
    <source>
        <dbReference type="ARBA" id="ARBA00023170"/>
    </source>
</evidence>
<feature type="domain" description="Integrin alpha first immunoglubulin-like" evidence="15">
    <location>
        <begin position="192"/>
        <end position="347"/>
    </location>
</feature>
<dbReference type="InterPro" id="IPR028994">
    <property type="entry name" value="Integrin_alpha_N"/>
</dbReference>
<name>A0A1D2MPE1_ORCCI</name>
<dbReference type="Pfam" id="PF20805">
    <property type="entry name" value="Integrin_A_Ig_2"/>
    <property type="match status" value="1"/>
</dbReference>
<dbReference type="GO" id="GO:0005178">
    <property type="term" value="F:integrin binding"/>
    <property type="evidence" value="ECO:0007669"/>
    <property type="project" value="TreeGrafter"/>
</dbReference>
<evidence type="ECO:0000256" key="9">
    <source>
        <dbReference type="ARBA" id="ARBA00023136"/>
    </source>
</evidence>
<evidence type="ECO:0000259" key="17">
    <source>
        <dbReference type="Pfam" id="PF20806"/>
    </source>
</evidence>
<organism evidence="18 19">
    <name type="scientific">Orchesella cincta</name>
    <name type="common">Springtail</name>
    <name type="synonym">Podura cincta</name>
    <dbReference type="NCBI Taxonomy" id="48709"/>
    <lineage>
        <taxon>Eukaryota</taxon>
        <taxon>Metazoa</taxon>
        <taxon>Ecdysozoa</taxon>
        <taxon>Arthropoda</taxon>
        <taxon>Hexapoda</taxon>
        <taxon>Collembola</taxon>
        <taxon>Entomobryomorpha</taxon>
        <taxon>Entomobryoidea</taxon>
        <taxon>Orchesellidae</taxon>
        <taxon>Orchesellinae</taxon>
        <taxon>Orchesella</taxon>
    </lineage>
</organism>
<comment type="caution">
    <text evidence="18">The sequence shown here is derived from an EMBL/GenBank/DDBJ whole genome shotgun (WGS) entry which is preliminary data.</text>
</comment>
<dbReference type="InterPro" id="IPR032695">
    <property type="entry name" value="Integrin_dom_sf"/>
</dbReference>
<dbReference type="Gene3D" id="1.20.5.930">
    <property type="entry name" value="Bicelle-embedded integrin alpha(iib) transmembrane segment"/>
    <property type="match status" value="1"/>
</dbReference>
<evidence type="ECO:0000256" key="12">
    <source>
        <dbReference type="PROSITE-ProRule" id="PRU00803"/>
    </source>
</evidence>
<keyword evidence="6 13" id="KW-0130">Cell adhesion</keyword>
<dbReference type="Gene3D" id="2.130.10.130">
    <property type="entry name" value="Integrin alpha, N-terminal"/>
    <property type="match status" value="1"/>
</dbReference>
<dbReference type="InterPro" id="IPR048286">
    <property type="entry name" value="Integrin_alpha_Ig-like_3"/>
</dbReference>
<feature type="domain" description="Integrin alpha third immunoglobulin-like" evidence="17">
    <location>
        <begin position="927"/>
        <end position="1020"/>
    </location>
</feature>
<evidence type="ECO:0000313" key="19">
    <source>
        <dbReference type="Proteomes" id="UP000094527"/>
    </source>
</evidence>
<dbReference type="PANTHER" id="PTHR23220:SF133">
    <property type="entry name" value="INTEGRIN ALPHA-PS2"/>
    <property type="match status" value="1"/>
</dbReference>
<dbReference type="Proteomes" id="UP000094527">
    <property type="component" value="Unassembled WGS sequence"/>
</dbReference>
<dbReference type="GO" id="GO:0007160">
    <property type="term" value="P:cell-matrix adhesion"/>
    <property type="evidence" value="ECO:0007669"/>
    <property type="project" value="TreeGrafter"/>
</dbReference>
<feature type="compositionally biased region" description="Basic and acidic residues" evidence="14">
    <location>
        <begin position="602"/>
        <end position="613"/>
    </location>
</feature>
<evidence type="ECO:0000313" key="18">
    <source>
        <dbReference type="EMBL" id="ODM94960.1"/>
    </source>
</evidence>
<dbReference type="OrthoDB" id="5317514at2759"/>
<keyword evidence="8 13" id="KW-0401">Integrin</keyword>
<dbReference type="GO" id="GO:0007157">
    <property type="term" value="P:heterophilic cell-cell adhesion via plasma membrane cell adhesion molecules"/>
    <property type="evidence" value="ECO:0007669"/>
    <property type="project" value="UniProtKB-ARBA"/>
</dbReference>
<dbReference type="SUPFAM" id="SSF69179">
    <property type="entry name" value="Integrin domains"/>
    <property type="match status" value="3"/>
</dbReference>
<feature type="domain" description="Integrin alpha second immunoglobulin-like" evidence="16">
    <location>
        <begin position="348"/>
        <end position="486"/>
    </location>
</feature>
<dbReference type="SUPFAM" id="SSF69318">
    <property type="entry name" value="Integrin alpha N-terminal domain"/>
    <property type="match status" value="1"/>
</dbReference>
<evidence type="ECO:0000256" key="7">
    <source>
        <dbReference type="ARBA" id="ARBA00022989"/>
    </source>
</evidence>
<evidence type="ECO:0000259" key="16">
    <source>
        <dbReference type="Pfam" id="PF20805"/>
    </source>
</evidence>
<comment type="subcellular location">
    <subcellularLocation>
        <location evidence="1 13">Membrane</location>
        <topology evidence="1 13">Single-pass type I membrane protein</topology>
    </subcellularLocation>
</comment>
<dbReference type="PROSITE" id="PS51470">
    <property type="entry name" value="FG_GAP"/>
    <property type="match status" value="3"/>
</dbReference>
<evidence type="ECO:0000259" key="15">
    <source>
        <dbReference type="Pfam" id="PF08441"/>
    </source>
</evidence>
<dbReference type="PRINTS" id="PR01185">
    <property type="entry name" value="INTEGRINA"/>
</dbReference>
<evidence type="ECO:0000256" key="6">
    <source>
        <dbReference type="ARBA" id="ARBA00022889"/>
    </source>
</evidence>
<dbReference type="InterPro" id="IPR013519">
    <property type="entry name" value="Int_alpha_beta-p"/>
</dbReference>
<sequence length="1078" mass="118237">MTFPTCCVVVIYSSDLLHIQNITGDQIGAYFGYTLTVLDIDGDGLDDLVIGAPMYTDFDDPAMKIETGRVYVIYQSRQHHFGKFESIDGTAHKGRFGLSLASCGDMNKDGFNDFAVGAPYDGIYGRGAVYIYHGSSTGVRKEYTQVIYGEELSHTVSTFGFSLSGGKDLDGNQYPDLIVGAYESDVVAYFRSKPVVRVKSKLSFPQIANKQINLDEKECTLRDRTSVTCTQLSICMEYDGVGADDVIDFNVQYTLDAKKPKDSRMFFLNHEGRNVLNETVRLTKKKQVCSSQQVYLRPQIRDKLTSLEAELRYSMRESRYHERRELPPVIDITTSSVEKESISIQKNCGSDNICVPNLIVKVNQSDRSFLMGSTKRIWVEVEVANNGEDSYETMLYMSVPQGLSYVNFDRLDTSKDVPILCSAPTPSTNNTLRCDIGNPLPFHSKARLRVFFQPRYGSEIKSSYDFLVEANSTNPEDIHKRGDNLMPVRFPIRVQTDMKVFGVSDPQPVRHNATLWKKNEEKDKESDIGPEVTHIYELKCEGPSDIEEAEVRILWPSYTLAGQHFVYLLEQPLVDGPAECDHVDDVNPLALTLSRKSKWQSRRVEQHHEEHHHQIITTGGGIEMDLDTEEALLRREQQGGYSRSSSSSSGGFRTSSSGVVHGGTGISGENTYGSSSSSTGGVRTGGGTISTGNVHGQGGYGTISRHSGGAGTYIAEVRPGAAGSGFLFWGERVSSGSGIHSGGERVSSGSGIYSGGERVSSGSGIYSGGERVSSSSSGSGSYSGGERVSSSSSGSGSYTGDTYSRSGGGYVDGGGAAGSSGSYSGGTYSRTGGGYVDGDERYSGGERYGVGGSGYQNRNSSSQHEYRREHSLGGGTGSSGGYSSAYNYSRTISRTEYSRAGTGAGSGSSLSTGDGDEYQESYFNNRNRRHKRASEDDPEKEMGCGPTRCTRIRCHIKHFPKNSSVIFMLRGRIFSDTLVQEFHGDSVNVSSKLVTWVTKLPYNVDPTYLRYRKYEIDTTIEELPDLSVPAPIPWWVYFLAALAGVLLLLLIVYIFYKCGFFKRRRRPSGPEGQPLNRY</sequence>
<feature type="compositionally biased region" description="Gly residues" evidence="14">
    <location>
        <begin position="682"/>
        <end position="701"/>
    </location>
</feature>
<evidence type="ECO:0000256" key="4">
    <source>
        <dbReference type="ARBA" id="ARBA00022729"/>
    </source>
</evidence>
<evidence type="ECO:0000256" key="8">
    <source>
        <dbReference type="ARBA" id="ARBA00023037"/>
    </source>
</evidence>
<dbReference type="InterPro" id="IPR018184">
    <property type="entry name" value="Integrin_alpha_C_CS"/>
</dbReference>
<dbReference type="Gene3D" id="2.60.40.1510">
    <property type="entry name" value="ntegrin, alpha v. Chain A, domain 3"/>
    <property type="match status" value="1"/>
</dbReference>
<dbReference type="GO" id="GO:0009897">
    <property type="term" value="C:external side of plasma membrane"/>
    <property type="evidence" value="ECO:0007669"/>
    <property type="project" value="TreeGrafter"/>
</dbReference>
<dbReference type="InterPro" id="IPR013517">
    <property type="entry name" value="FG-GAP"/>
</dbReference>
<dbReference type="InterPro" id="IPR000413">
    <property type="entry name" value="Integrin_alpha"/>
</dbReference>
<feature type="domain" description="Integrin alpha third immunoglobulin-like" evidence="17">
    <location>
        <begin position="500"/>
        <end position="616"/>
    </location>
</feature>
<dbReference type="AlphaFoldDB" id="A0A1D2MPE1"/>
<dbReference type="Pfam" id="PF01839">
    <property type="entry name" value="FG-GAP"/>
    <property type="match status" value="2"/>
</dbReference>
<gene>
    <name evidence="18" type="ORF">Ocin01_11716</name>
</gene>
<dbReference type="Gene3D" id="2.60.40.1530">
    <property type="entry name" value="ntegrin, alpha v. Chain A, domain 4"/>
    <property type="match status" value="2"/>
</dbReference>
<keyword evidence="5" id="KW-0677">Repeat</keyword>
<accession>A0A1D2MPE1</accession>
<dbReference type="STRING" id="48709.A0A1D2MPE1"/>